<accession>A0A6C0E6T6</accession>
<keyword evidence="3" id="KW-0436">Ligase</keyword>
<keyword evidence="6" id="KW-0648">Protein biosynthesis</keyword>
<dbReference type="Gene3D" id="1.10.730.10">
    <property type="entry name" value="Isoleucyl-tRNA Synthetase, Domain 1"/>
    <property type="match status" value="1"/>
</dbReference>
<protein>
    <recommendedName>
        <fullName evidence="2">arginine--tRNA ligase</fullName>
        <ecNumber evidence="2">6.1.1.19</ecNumber>
    </recommendedName>
</protein>
<evidence type="ECO:0000256" key="3">
    <source>
        <dbReference type="ARBA" id="ARBA00022598"/>
    </source>
</evidence>
<dbReference type="InterPro" id="IPR014729">
    <property type="entry name" value="Rossmann-like_a/b/a_fold"/>
</dbReference>
<evidence type="ECO:0000313" key="10">
    <source>
        <dbReference type="EMBL" id="QHT24887.1"/>
    </source>
</evidence>
<sequence>MFWFDLQGYLKYAITEFLDENGILGLFQNVNISMDDIEIPITSAKKSGYQYQSIIPIILFNMAKKNNIVLNYKNALEFAEDISKYLPKSSPFFEIMDILVTGAGYLNFRMLNFFPESILGSDGILSYAYNMPIPIDPHEFLKNKLDTIIVDFSSPNIAKPLHVGHLRSTIIGDVISNLYEYKGYNVIRQNHLGDWGTPIGKLMQMYLEKNQKKSLDEFQPDEIKNIKLTISDIGKLYTEASEKFKNDLEFQKCALSHVVKLQNDDSNTLLFWDVIYKVSICQLESIYEKLKIRNNYQGESTYSNRIKECLDNMAEHMEQSDDGRVIFNVGLSSPLIIRKSDGSYTYDTTDLVALDYRMTVLNADRVIYVVDNGQSHHFQQVFRAIQKHYNFNNTIMDNIIHKKFGLVLGPDGKKISSRSLNSTNLEDDPEDGLTLESFIDYAESLVFEKFWTFNLEKYNQTDTPEGKQKFYNENRKKISTMTMNSIKFYELSFNSHTSYTFNPKDMLSDKGRTAFYLNYGYVRMLSIIRKIENEGYNRIDLVKKIRNKECLIADGETPEWKVKRNTVLKDGSYEVSPLDCLMHHLMTFNDVVETVIKNLDLNLLADFYYNMISLTDHWYENYRCMEYDSDGKVIGINWSRLAVVELVIRFSVTLNQLLGLEMVEQI</sequence>
<evidence type="ECO:0000256" key="8">
    <source>
        <dbReference type="ARBA" id="ARBA00049339"/>
    </source>
</evidence>
<dbReference type="InterPro" id="IPR035684">
    <property type="entry name" value="ArgRS_core"/>
</dbReference>
<dbReference type="InterPro" id="IPR001412">
    <property type="entry name" value="aa-tRNA-synth_I_CS"/>
</dbReference>
<evidence type="ECO:0000256" key="5">
    <source>
        <dbReference type="ARBA" id="ARBA00022840"/>
    </source>
</evidence>
<dbReference type="InterPro" id="IPR008909">
    <property type="entry name" value="DALR_anticod-bd"/>
</dbReference>
<dbReference type="InterPro" id="IPR009080">
    <property type="entry name" value="tRNAsynth_Ia_anticodon-bd"/>
</dbReference>
<keyword evidence="5" id="KW-0067">ATP-binding</keyword>
<keyword evidence="7" id="KW-0030">Aminoacyl-tRNA synthetase</keyword>
<dbReference type="GO" id="GO:0005524">
    <property type="term" value="F:ATP binding"/>
    <property type="evidence" value="ECO:0007669"/>
    <property type="project" value="UniProtKB-KW"/>
</dbReference>
<feature type="domain" description="DALR anticodon binding" evidence="9">
    <location>
        <begin position="517"/>
        <end position="666"/>
    </location>
</feature>
<dbReference type="Pfam" id="PF05746">
    <property type="entry name" value="DALR_1"/>
    <property type="match status" value="1"/>
</dbReference>
<evidence type="ECO:0000256" key="7">
    <source>
        <dbReference type="ARBA" id="ARBA00023146"/>
    </source>
</evidence>
<comment type="catalytic activity">
    <reaction evidence="8">
        <text>tRNA(Arg) + L-arginine + ATP = L-arginyl-tRNA(Arg) + AMP + diphosphate</text>
        <dbReference type="Rhea" id="RHEA:20301"/>
        <dbReference type="Rhea" id="RHEA-COMP:9658"/>
        <dbReference type="Rhea" id="RHEA-COMP:9673"/>
        <dbReference type="ChEBI" id="CHEBI:30616"/>
        <dbReference type="ChEBI" id="CHEBI:32682"/>
        <dbReference type="ChEBI" id="CHEBI:33019"/>
        <dbReference type="ChEBI" id="CHEBI:78442"/>
        <dbReference type="ChEBI" id="CHEBI:78513"/>
        <dbReference type="ChEBI" id="CHEBI:456215"/>
        <dbReference type="EC" id="6.1.1.19"/>
    </reaction>
</comment>
<dbReference type="SUPFAM" id="SSF47323">
    <property type="entry name" value="Anticodon-binding domain of a subclass of class I aminoacyl-tRNA synthetases"/>
    <property type="match status" value="1"/>
</dbReference>
<name>A0A6C0E6T6_9ZZZZ</name>
<dbReference type="GO" id="GO:0006420">
    <property type="term" value="P:arginyl-tRNA aminoacylation"/>
    <property type="evidence" value="ECO:0007669"/>
    <property type="project" value="InterPro"/>
</dbReference>
<dbReference type="SUPFAM" id="SSF52374">
    <property type="entry name" value="Nucleotidylyl transferase"/>
    <property type="match status" value="1"/>
</dbReference>
<proteinExistence type="inferred from homology"/>
<dbReference type="InterPro" id="IPR001278">
    <property type="entry name" value="Arg-tRNA-ligase"/>
</dbReference>
<keyword evidence="4" id="KW-0547">Nucleotide-binding</keyword>
<dbReference type="AlphaFoldDB" id="A0A6C0E6T6"/>
<dbReference type="Gene3D" id="3.40.50.620">
    <property type="entry name" value="HUPs"/>
    <property type="match status" value="1"/>
</dbReference>
<reference evidence="10" key="1">
    <citation type="journal article" date="2020" name="Nature">
        <title>Giant virus diversity and host interactions through global metagenomics.</title>
        <authorList>
            <person name="Schulz F."/>
            <person name="Roux S."/>
            <person name="Paez-Espino D."/>
            <person name="Jungbluth S."/>
            <person name="Walsh D.A."/>
            <person name="Denef V.J."/>
            <person name="McMahon K.D."/>
            <person name="Konstantinidis K.T."/>
            <person name="Eloe-Fadrosh E.A."/>
            <person name="Kyrpides N.C."/>
            <person name="Woyke T."/>
        </authorList>
    </citation>
    <scope>NUCLEOTIDE SEQUENCE</scope>
    <source>
        <strain evidence="10">GVMAG-M-3300023179-150</strain>
    </source>
</reference>
<dbReference type="EC" id="6.1.1.19" evidence="2"/>
<evidence type="ECO:0000256" key="2">
    <source>
        <dbReference type="ARBA" id="ARBA00012837"/>
    </source>
</evidence>
<evidence type="ECO:0000256" key="6">
    <source>
        <dbReference type="ARBA" id="ARBA00022917"/>
    </source>
</evidence>
<dbReference type="PROSITE" id="PS00178">
    <property type="entry name" value="AA_TRNA_LIGASE_I"/>
    <property type="match status" value="1"/>
</dbReference>
<evidence type="ECO:0000259" key="9">
    <source>
        <dbReference type="SMART" id="SM00836"/>
    </source>
</evidence>
<dbReference type="EMBL" id="MN739750">
    <property type="protein sequence ID" value="QHT24887.1"/>
    <property type="molecule type" value="Genomic_DNA"/>
</dbReference>
<organism evidence="10">
    <name type="scientific">viral metagenome</name>
    <dbReference type="NCBI Taxonomy" id="1070528"/>
    <lineage>
        <taxon>unclassified sequences</taxon>
        <taxon>metagenomes</taxon>
        <taxon>organismal metagenomes</taxon>
    </lineage>
</organism>
<dbReference type="PANTHER" id="PTHR11956:SF5">
    <property type="entry name" value="ARGININE--TRNA LIGASE, CYTOPLASMIC"/>
    <property type="match status" value="1"/>
</dbReference>
<dbReference type="GO" id="GO:0004814">
    <property type="term" value="F:arginine-tRNA ligase activity"/>
    <property type="evidence" value="ECO:0007669"/>
    <property type="project" value="UniProtKB-EC"/>
</dbReference>
<dbReference type="PRINTS" id="PR01038">
    <property type="entry name" value="TRNASYNTHARG"/>
</dbReference>
<evidence type="ECO:0000256" key="4">
    <source>
        <dbReference type="ARBA" id="ARBA00022741"/>
    </source>
</evidence>
<comment type="similarity">
    <text evidence="1">Belongs to the class-I aminoacyl-tRNA synthetase family.</text>
</comment>
<dbReference type="SMART" id="SM00836">
    <property type="entry name" value="DALR_1"/>
    <property type="match status" value="1"/>
</dbReference>
<dbReference type="PANTHER" id="PTHR11956">
    <property type="entry name" value="ARGINYL-TRNA SYNTHETASE"/>
    <property type="match status" value="1"/>
</dbReference>
<dbReference type="Pfam" id="PF00750">
    <property type="entry name" value="tRNA-synt_1d"/>
    <property type="match status" value="1"/>
</dbReference>
<evidence type="ECO:0000256" key="1">
    <source>
        <dbReference type="ARBA" id="ARBA00005594"/>
    </source>
</evidence>